<dbReference type="Proteomes" id="UP001158576">
    <property type="component" value="Chromosome 1"/>
</dbReference>
<keyword evidence="1" id="KW-0732">Signal</keyword>
<name>A0ABN7SRR6_OIKDI</name>
<feature type="signal peptide" evidence="1">
    <location>
        <begin position="1"/>
        <end position="21"/>
    </location>
</feature>
<accession>A0ABN7SRR6</accession>
<sequence length="78" mass="9515">MLSLIFRELLLLIILVKNSDARTILNKYGKIYDEWDYPMFKQIPREEEKRSTETSFENLPWNTRDSYSSDPVWPDYFF</sequence>
<protein>
    <submittedName>
        <fullName evidence="2">Oidioi.mRNA.OKI2018_I69.chr1.g1297.t1.cds</fullName>
    </submittedName>
</protein>
<dbReference type="EMBL" id="OU015566">
    <property type="protein sequence ID" value="CAG5104519.1"/>
    <property type="molecule type" value="Genomic_DNA"/>
</dbReference>
<keyword evidence="3" id="KW-1185">Reference proteome</keyword>
<proteinExistence type="predicted"/>
<evidence type="ECO:0000256" key="1">
    <source>
        <dbReference type="SAM" id="SignalP"/>
    </source>
</evidence>
<organism evidence="2 3">
    <name type="scientific">Oikopleura dioica</name>
    <name type="common">Tunicate</name>
    <dbReference type="NCBI Taxonomy" id="34765"/>
    <lineage>
        <taxon>Eukaryota</taxon>
        <taxon>Metazoa</taxon>
        <taxon>Chordata</taxon>
        <taxon>Tunicata</taxon>
        <taxon>Appendicularia</taxon>
        <taxon>Copelata</taxon>
        <taxon>Oikopleuridae</taxon>
        <taxon>Oikopleura</taxon>
    </lineage>
</organism>
<evidence type="ECO:0000313" key="2">
    <source>
        <dbReference type="EMBL" id="CAG5104519.1"/>
    </source>
</evidence>
<reference evidence="2 3" key="1">
    <citation type="submission" date="2021-04" db="EMBL/GenBank/DDBJ databases">
        <authorList>
            <person name="Bliznina A."/>
        </authorList>
    </citation>
    <scope>NUCLEOTIDE SEQUENCE [LARGE SCALE GENOMIC DNA]</scope>
</reference>
<gene>
    <name evidence="2" type="ORF">OKIOD_LOCUS10062</name>
</gene>
<feature type="chain" id="PRO_5046726288" evidence="1">
    <location>
        <begin position="22"/>
        <end position="78"/>
    </location>
</feature>
<evidence type="ECO:0000313" key="3">
    <source>
        <dbReference type="Proteomes" id="UP001158576"/>
    </source>
</evidence>